<dbReference type="InterPro" id="IPR000726">
    <property type="entry name" value="Glyco_hydro_19_cat"/>
</dbReference>
<dbReference type="GO" id="GO:0004568">
    <property type="term" value="F:chitinase activity"/>
    <property type="evidence" value="ECO:0007669"/>
    <property type="project" value="InterPro"/>
</dbReference>
<protein>
    <submittedName>
        <fullName evidence="2">Glycoside hydrolase family 19</fullName>
    </submittedName>
</protein>
<evidence type="ECO:0000313" key="3">
    <source>
        <dbReference type="Proteomes" id="UP000001915"/>
    </source>
</evidence>
<dbReference type="eggNOG" id="COG3179">
    <property type="taxonomic scope" value="Bacteria"/>
</dbReference>
<dbReference type="GO" id="GO:0016998">
    <property type="term" value="P:cell wall macromolecule catabolic process"/>
    <property type="evidence" value="ECO:0007669"/>
    <property type="project" value="InterPro"/>
</dbReference>
<dbReference type="CAZy" id="GH19">
    <property type="family name" value="Glycoside Hydrolase Family 19"/>
</dbReference>
<reference evidence="2 3" key="1">
    <citation type="journal article" date="2010" name="Stand. Genomic Sci.">
        <title>Complete genome sequence of Brachyspira murdochii type strain (56-150).</title>
        <authorList>
            <person name="Pati A."/>
            <person name="Sikorski J."/>
            <person name="Gronow S."/>
            <person name="Munk C."/>
            <person name="Lapidus A."/>
            <person name="Copeland A."/>
            <person name="Glavina Del Tio T."/>
            <person name="Nolan M."/>
            <person name="Lucas S."/>
            <person name="Chen F."/>
            <person name="Tice H."/>
            <person name="Cheng J.F."/>
            <person name="Han C."/>
            <person name="Detter J.C."/>
            <person name="Bruce D."/>
            <person name="Tapia R."/>
            <person name="Goodwin L."/>
            <person name="Pitluck S."/>
            <person name="Liolios K."/>
            <person name="Ivanova N."/>
            <person name="Mavromatis K."/>
            <person name="Mikhailova N."/>
            <person name="Chen A."/>
            <person name="Palaniappan K."/>
            <person name="Land M."/>
            <person name="Hauser L."/>
            <person name="Chang Y.J."/>
            <person name="Jeffries C.D."/>
            <person name="Spring S."/>
            <person name="Rohde M."/>
            <person name="Goker M."/>
            <person name="Bristow J."/>
            <person name="Eisen J.A."/>
            <person name="Markowitz V."/>
            <person name="Hugenholtz P."/>
            <person name="Kyrpides N.C."/>
            <person name="Klenk H.P."/>
        </authorList>
    </citation>
    <scope>NUCLEOTIDE SEQUENCE [LARGE SCALE GENOMIC DNA]</scope>
    <source>
        <strain evidence="3">ATCC 51284 / DSM 12563 / 56-150</strain>
    </source>
</reference>
<organism evidence="2 3">
    <name type="scientific">Brachyspira murdochii (strain ATCC 51284 / DSM 12563 / 56-150)</name>
    <name type="common">Serpulina murdochii</name>
    <dbReference type="NCBI Taxonomy" id="526224"/>
    <lineage>
        <taxon>Bacteria</taxon>
        <taxon>Pseudomonadati</taxon>
        <taxon>Spirochaetota</taxon>
        <taxon>Spirochaetia</taxon>
        <taxon>Brachyspirales</taxon>
        <taxon>Brachyspiraceae</taxon>
        <taxon>Brachyspira</taxon>
    </lineage>
</organism>
<dbReference type="RefSeq" id="WP_013113923.1">
    <property type="nucleotide sequence ID" value="NC_014150.1"/>
</dbReference>
<name>D5U9Y1_BRAM5</name>
<proteinExistence type="predicted"/>
<dbReference type="GO" id="GO:0006032">
    <property type="term" value="P:chitin catabolic process"/>
    <property type="evidence" value="ECO:0007669"/>
    <property type="project" value="InterPro"/>
</dbReference>
<accession>D5U9Y1</accession>
<dbReference type="PANTHER" id="PTHR34408:SF1">
    <property type="entry name" value="GLYCOSYL HYDROLASE FAMILY 19 DOMAIN-CONTAINING PROTEIN HI_1415"/>
    <property type="match status" value="1"/>
</dbReference>
<sequence length="204" mass="23114">MITKEQIIKIGINEKWLEPLNNAFEKYDITNTEGGQSSKNEVSMFLAQTTHESNNYKRLEESFNYRPERLFQVFKKRVGSLDKAKELCSKGAKAIGDFVYGGRLGNAQDEGYKYRGRGIIQLTGKNNYKYYGEKLNIDLVNSPDLAKEPDTAIEIALLFWREKGCGLLACKGDVKGVTKLINGGYNGLEDRQNRFERILKILGA</sequence>
<dbReference type="InterPro" id="IPR023346">
    <property type="entry name" value="Lysozyme-like_dom_sf"/>
</dbReference>
<dbReference type="AlphaFoldDB" id="D5U9Y1"/>
<dbReference type="InterPro" id="IPR052354">
    <property type="entry name" value="Cell_Wall_Dynamics_Protein"/>
</dbReference>
<dbReference type="HOGENOM" id="CLU_073833_2_0_12"/>
<dbReference type="Pfam" id="PF00182">
    <property type="entry name" value="Glyco_hydro_19"/>
    <property type="match status" value="1"/>
</dbReference>
<feature type="domain" description="Glycoside hydrolase family 19 catalytic" evidence="1">
    <location>
        <begin position="32"/>
        <end position="162"/>
    </location>
</feature>
<dbReference type="OrthoDB" id="308800at2"/>
<keyword evidence="2" id="KW-0378">Hydrolase</keyword>
<gene>
    <name evidence="2" type="ordered locus">Bmur_1414</name>
</gene>
<evidence type="ECO:0000259" key="1">
    <source>
        <dbReference type="Pfam" id="PF00182"/>
    </source>
</evidence>
<dbReference type="KEGG" id="brm:Bmur_1414"/>
<evidence type="ECO:0000313" key="2">
    <source>
        <dbReference type="EMBL" id="ADG71504.1"/>
    </source>
</evidence>
<dbReference type="Proteomes" id="UP000001915">
    <property type="component" value="Chromosome"/>
</dbReference>
<dbReference type="Gene3D" id="1.10.530.10">
    <property type="match status" value="1"/>
</dbReference>
<dbReference type="STRING" id="526224.Bmur_1414"/>
<dbReference type="SUPFAM" id="SSF53955">
    <property type="entry name" value="Lysozyme-like"/>
    <property type="match status" value="1"/>
</dbReference>
<dbReference type="EMBL" id="CP001959">
    <property type="protein sequence ID" value="ADG71504.1"/>
    <property type="molecule type" value="Genomic_DNA"/>
</dbReference>
<dbReference type="PANTHER" id="PTHR34408">
    <property type="entry name" value="FAMILY PROTEIN, PUTATIVE-RELATED"/>
    <property type="match status" value="1"/>
</dbReference>